<comment type="subcellular location">
    <subcellularLocation>
        <location evidence="10">Cell inner membrane</location>
        <topology evidence="10">Multi-pass membrane protein</topology>
    </subcellularLocation>
    <subcellularLocation>
        <location evidence="1">Cell membrane</location>
        <topology evidence="1">Multi-pass membrane protein</topology>
    </subcellularLocation>
</comment>
<dbReference type="InterPro" id="IPR004772">
    <property type="entry name" value="TrkH"/>
</dbReference>
<evidence type="ECO:0000256" key="6">
    <source>
        <dbReference type="ARBA" id="ARBA00022958"/>
    </source>
</evidence>
<evidence type="ECO:0000313" key="12">
    <source>
        <dbReference type="EMBL" id="GGB53286.1"/>
    </source>
</evidence>
<evidence type="ECO:0000256" key="7">
    <source>
        <dbReference type="ARBA" id="ARBA00022989"/>
    </source>
</evidence>
<keyword evidence="7 11" id="KW-1133">Transmembrane helix</keyword>
<comment type="caution">
    <text evidence="12">The sequence shown here is derived from an EMBL/GenBank/DDBJ whole genome shotgun (WGS) entry which is preliminary data.</text>
</comment>
<feature type="transmembrane region" description="Helical" evidence="11">
    <location>
        <begin position="326"/>
        <end position="349"/>
    </location>
</feature>
<keyword evidence="13" id="KW-1185">Reference proteome</keyword>
<evidence type="ECO:0000313" key="13">
    <source>
        <dbReference type="Proteomes" id="UP000646152"/>
    </source>
</evidence>
<keyword evidence="4 10" id="KW-0633">Potassium transport</keyword>
<evidence type="ECO:0000256" key="3">
    <source>
        <dbReference type="ARBA" id="ARBA00022475"/>
    </source>
</evidence>
<name>A0ABQ1IVN4_9GAMM</name>
<keyword evidence="9 10" id="KW-0472">Membrane</keyword>
<feature type="transmembrane region" description="Helical" evidence="11">
    <location>
        <begin position="270"/>
        <end position="290"/>
    </location>
</feature>
<evidence type="ECO:0000256" key="10">
    <source>
        <dbReference type="PIRNR" id="PIRNR006247"/>
    </source>
</evidence>
<feature type="transmembrane region" description="Helical" evidence="11">
    <location>
        <begin position="182"/>
        <end position="200"/>
    </location>
</feature>
<evidence type="ECO:0000256" key="1">
    <source>
        <dbReference type="ARBA" id="ARBA00004651"/>
    </source>
</evidence>
<keyword evidence="6 10" id="KW-0630">Potassium</keyword>
<gene>
    <name evidence="12" type="ORF">GCM10011502_28120</name>
</gene>
<dbReference type="PANTHER" id="PTHR32024">
    <property type="entry name" value="TRK SYSTEM POTASSIUM UPTAKE PROTEIN TRKG-RELATED"/>
    <property type="match status" value="1"/>
</dbReference>
<evidence type="ECO:0000256" key="2">
    <source>
        <dbReference type="ARBA" id="ARBA00022448"/>
    </source>
</evidence>
<dbReference type="SUPFAM" id="SSF81324">
    <property type="entry name" value="Voltage-gated potassium channels"/>
    <property type="match status" value="1"/>
</dbReference>
<evidence type="ECO:0000256" key="8">
    <source>
        <dbReference type="ARBA" id="ARBA00023065"/>
    </source>
</evidence>
<reference evidence="13" key="1">
    <citation type="journal article" date="2019" name="Int. J. Syst. Evol. Microbiol.">
        <title>The Global Catalogue of Microorganisms (GCM) 10K type strain sequencing project: providing services to taxonomists for standard genome sequencing and annotation.</title>
        <authorList>
            <consortium name="The Broad Institute Genomics Platform"/>
            <consortium name="The Broad Institute Genome Sequencing Center for Infectious Disease"/>
            <person name="Wu L."/>
            <person name="Ma J."/>
        </authorList>
    </citation>
    <scope>NUCLEOTIDE SEQUENCE [LARGE SCALE GENOMIC DNA]</scope>
    <source>
        <strain evidence="13">CGMCC 1.15923</strain>
    </source>
</reference>
<dbReference type="RefSeq" id="WP_188630770.1">
    <property type="nucleotide sequence ID" value="NZ_BMKE01000032.1"/>
</dbReference>
<evidence type="ECO:0000256" key="9">
    <source>
        <dbReference type="ARBA" id="ARBA00023136"/>
    </source>
</evidence>
<comment type="similarity">
    <text evidence="10">Belongs to the TrkH potassium transport family.</text>
</comment>
<feature type="transmembrane region" description="Helical" evidence="11">
    <location>
        <begin position="454"/>
        <end position="475"/>
    </location>
</feature>
<keyword evidence="10" id="KW-0997">Cell inner membrane</keyword>
<dbReference type="PANTHER" id="PTHR32024:SF3">
    <property type="entry name" value="TRK SYSTEM POTASSIUM UPTAKE PROTEIN"/>
    <property type="match status" value="1"/>
</dbReference>
<evidence type="ECO:0000256" key="11">
    <source>
        <dbReference type="SAM" id="Phobius"/>
    </source>
</evidence>
<feature type="transmembrane region" description="Helical" evidence="11">
    <location>
        <begin position="234"/>
        <end position="258"/>
    </location>
</feature>
<dbReference type="InterPro" id="IPR003445">
    <property type="entry name" value="Cat_transpt"/>
</dbReference>
<feature type="transmembrane region" description="Helical" evidence="11">
    <location>
        <begin position="392"/>
        <end position="415"/>
    </location>
</feature>
<evidence type="ECO:0000256" key="4">
    <source>
        <dbReference type="ARBA" id="ARBA00022538"/>
    </source>
</evidence>
<keyword evidence="5 11" id="KW-0812">Transmembrane</keyword>
<dbReference type="Pfam" id="PF02386">
    <property type="entry name" value="TrkH"/>
    <property type="match status" value="1"/>
</dbReference>
<dbReference type="PIRSF" id="PIRSF006247">
    <property type="entry name" value="TrkH"/>
    <property type="match status" value="1"/>
</dbReference>
<comment type="function">
    <text evidence="10">Low-affinity potassium transport system. Interacts with Trk system potassium uptake protein TrkA.</text>
</comment>
<feature type="transmembrane region" description="Helical" evidence="11">
    <location>
        <begin position="70"/>
        <end position="92"/>
    </location>
</feature>
<feature type="transmembrane region" description="Helical" evidence="11">
    <location>
        <begin position="40"/>
        <end position="58"/>
    </location>
</feature>
<accession>A0ABQ1IVN4</accession>
<keyword evidence="3 10" id="KW-1003">Cell membrane</keyword>
<feature type="transmembrane region" description="Helical" evidence="11">
    <location>
        <begin position="7"/>
        <end position="28"/>
    </location>
</feature>
<proteinExistence type="inferred from homology"/>
<dbReference type="Proteomes" id="UP000646152">
    <property type="component" value="Unassembled WGS sequence"/>
</dbReference>
<organism evidence="12 13">
    <name type="scientific">Oceanisphaera marina</name>
    <dbReference type="NCBI Taxonomy" id="2017550"/>
    <lineage>
        <taxon>Bacteria</taxon>
        <taxon>Pseudomonadati</taxon>
        <taxon>Pseudomonadota</taxon>
        <taxon>Gammaproteobacteria</taxon>
        <taxon>Aeromonadales</taxon>
        <taxon>Aeromonadaceae</taxon>
        <taxon>Oceanisphaera</taxon>
    </lineage>
</organism>
<keyword evidence="2 10" id="KW-0813">Transport</keyword>
<dbReference type="EMBL" id="BMKE01000032">
    <property type="protein sequence ID" value="GGB53286.1"/>
    <property type="molecule type" value="Genomic_DNA"/>
</dbReference>
<evidence type="ECO:0000256" key="5">
    <source>
        <dbReference type="ARBA" id="ARBA00022692"/>
    </source>
</evidence>
<protein>
    <recommendedName>
        <fullName evidence="10">Trk system potassium uptake protein</fullName>
    </recommendedName>
</protein>
<feature type="transmembrane region" description="Helical" evidence="11">
    <location>
        <begin position="132"/>
        <end position="152"/>
    </location>
</feature>
<keyword evidence="8 10" id="KW-0406">Ion transport</keyword>
<sequence length="481" mass="52681">MFNLRPIAFILSVALSKLALFMWLPTLLALSGRSLGFREFLLATLLTHVIAVLLLLAGRREQIHLRIKEMFLVTTLVWLSVCIFGALPFVFISHINFTDAFFETMSGVTTTGSTVLTGLDTMPAAILLWRSVLQWLGGVGFIVAAVAILPYLNVGGMKLFQTESSDWSDKSAPRAATMAKRIVLLYLVLTLLCIAGYYLLSNMNAFEAVNHAMTTISTGGYSTSDGSMNHFSPAAHWVGIVFMFIGGLPFLLMVYSLQQRNLHLFKDAQVRGFIALLIGTGLVLSLYLWLTGRYPLMDAIRIGLFNLISVITTTGYGLDDFGDWGAFPLVLFALLMVCGACSGSTAGGFKIFRFQVGMALFSKQLYLLMHPRAVVGQRYNGRHVNDGIVRSLITFIFAYFATIVILALLLTLLSLPPQEAISAAMTAVANVGPGIGDAIGPNGNFADFPDTAKWLLALGMLMGRLEIMTIMVLFFPSFWRS</sequence>